<dbReference type="EMBL" id="CP144750">
    <property type="protein sequence ID" value="WVZ81664.1"/>
    <property type="molecule type" value="Genomic_DNA"/>
</dbReference>
<proteinExistence type="predicted"/>
<dbReference type="PANTHER" id="PTHR45835:SF99">
    <property type="entry name" value="CHROMO DOMAIN-CONTAINING PROTEIN-RELATED"/>
    <property type="match status" value="1"/>
</dbReference>
<feature type="domain" description="Integrase catalytic" evidence="2">
    <location>
        <begin position="64"/>
        <end position="146"/>
    </location>
</feature>
<name>A0AAQ3TYH3_PASNO</name>
<sequence>MELRKKILDEAHTSMFTMHPGSNKMYQDLKQKFWWTHIKREIAKYVSECDICRESKSRPPKTRRMLQPLALPTWKWEDIHMDFIVGLPRTQKGYDSIWVIIDRFTKSAHFIPVKNQYNAQNYAEIYISRIVSLHGVPRTITSDRGSLACALTYSTKWDECLPLAEFAYNNSYQKSLEMAPFEALYGRRCRTPLNWSEQGEHVTFGPDLVTQAEKQVKLIHSNLKRAQSRQKSYSTREDDRWFLKRMIMCTFGCHQRKGPLAYRLELPSHLAAVHDVFHVSQLKKCLRVPKKQRDTSQIQIKPDLTYEERPIKILDQKQRATRRRAINFYKVQWSNYSEEEATWEQEEYLQTKYPGFLLATENEYV</sequence>
<evidence type="ECO:0008006" key="5">
    <source>
        <dbReference type="Google" id="ProtNLM"/>
    </source>
</evidence>
<dbReference type="InterPro" id="IPR001584">
    <property type="entry name" value="Integrase_cat-core"/>
</dbReference>
<dbReference type="InterPro" id="IPR000953">
    <property type="entry name" value="Chromo/chromo_shadow_dom"/>
</dbReference>
<dbReference type="Pfam" id="PF00385">
    <property type="entry name" value="Chromo"/>
    <property type="match status" value="1"/>
</dbReference>
<evidence type="ECO:0000259" key="1">
    <source>
        <dbReference type="PROSITE" id="PS50013"/>
    </source>
</evidence>
<dbReference type="Gene3D" id="3.30.420.10">
    <property type="entry name" value="Ribonuclease H-like superfamily/Ribonuclease H"/>
    <property type="match status" value="2"/>
</dbReference>
<evidence type="ECO:0000313" key="4">
    <source>
        <dbReference type="Proteomes" id="UP001341281"/>
    </source>
</evidence>
<dbReference type="PANTHER" id="PTHR45835">
    <property type="entry name" value="YALI0A06105P"/>
    <property type="match status" value="1"/>
</dbReference>
<reference evidence="3 4" key="1">
    <citation type="submission" date="2024-02" db="EMBL/GenBank/DDBJ databases">
        <title>High-quality chromosome-scale genome assembly of Pensacola bahiagrass (Paspalum notatum Flugge var. saurae).</title>
        <authorList>
            <person name="Vega J.M."/>
            <person name="Podio M."/>
            <person name="Orjuela J."/>
            <person name="Siena L.A."/>
            <person name="Pessino S.C."/>
            <person name="Combes M.C."/>
            <person name="Mariac C."/>
            <person name="Albertini E."/>
            <person name="Pupilli F."/>
            <person name="Ortiz J.P.A."/>
            <person name="Leblanc O."/>
        </authorList>
    </citation>
    <scope>NUCLEOTIDE SEQUENCE [LARGE SCALE GENOMIC DNA]</scope>
    <source>
        <strain evidence="3">R1</strain>
        <tissue evidence="3">Leaf</tissue>
    </source>
</reference>
<dbReference type="SUPFAM" id="SSF53098">
    <property type="entry name" value="Ribonuclease H-like"/>
    <property type="match status" value="1"/>
</dbReference>
<dbReference type="PROSITE" id="PS50013">
    <property type="entry name" value="CHROMO_2"/>
    <property type="match status" value="1"/>
</dbReference>
<dbReference type="GO" id="GO:0015074">
    <property type="term" value="P:DNA integration"/>
    <property type="evidence" value="ECO:0007669"/>
    <property type="project" value="InterPro"/>
</dbReference>
<gene>
    <name evidence="3" type="ORF">U9M48_029017</name>
</gene>
<dbReference type="SUPFAM" id="SSF54160">
    <property type="entry name" value="Chromo domain-like"/>
    <property type="match status" value="1"/>
</dbReference>
<dbReference type="InterPro" id="IPR016197">
    <property type="entry name" value="Chromo-like_dom_sf"/>
</dbReference>
<dbReference type="GO" id="GO:0003676">
    <property type="term" value="F:nucleic acid binding"/>
    <property type="evidence" value="ECO:0007669"/>
    <property type="project" value="InterPro"/>
</dbReference>
<dbReference type="AlphaFoldDB" id="A0AAQ3TYH3"/>
<feature type="domain" description="Chromo" evidence="1">
    <location>
        <begin position="308"/>
        <end position="365"/>
    </location>
</feature>
<dbReference type="Pfam" id="PF24626">
    <property type="entry name" value="SH3_Tf2-1"/>
    <property type="match status" value="1"/>
</dbReference>
<dbReference type="Pfam" id="PF17921">
    <property type="entry name" value="Integrase_H2C2"/>
    <property type="match status" value="1"/>
</dbReference>
<dbReference type="Gene3D" id="1.10.340.70">
    <property type="match status" value="1"/>
</dbReference>
<dbReference type="PROSITE" id="PS50994">
    <property type="entry name" value="INTEGRASE"/>
    <property type="match status" value="1"/>
</dbReference>
<evidence type="ECO:0000259" key="2">
    <source>
        <dbReference type="PROSITE" id="PS50994"/>
    </source>
</evidence>
<accession>A0AAQ3TYH3</accession>
<dbReference type="InterPro" id="IPR023780">
    <property type="entry name" value="Chromo_domain"/>
</dbReference>
<dbReference type="InterPro" id="IPR041588">
    <property type="entry name" value="Integrase_H2C2"/>
</dbReference>
<organism evidence="3 4">
    <name type="scientific">Paspalum notatum var. saurae</name>
    <dbReference type="NCBI Taxonomy" id="547442"/>
    <lineage>
        <taxon>Eukaryota</taxon>
        <taxon>Viridiplantae</taxon>
        <taxon>Streptophyta</taxon>
        <taxon>Embryophyta</taxon>
        <taxon>Tracheophyta</taxon>
        <taxon>Spermatophyta</taxon>
        <taxon>Magnoliopsida</taxon>
        <taxon>Liliopsida</taxon>
        <taxon>Poales</taxon>
        <taxon>Poaceae</taxon>
        <taxon>PACMAD clade</taxon>
        <taxon>Panicoideae</taxon>
        <taxon>Andropogonodae</taxon>
        <taxon>Paspaleae</taxon>
        <taxon>Paspalinae</taxon>
        <taxon>Paspalum</taxon>
    </lineage>
</organism>
<dbReference type="Proteomes" id="UP001341281">
    <property type="component" value="Chromosome 06"/>
</dbReference>
<dbReference type="InterPro" id="IPR056924">
    <property type="entry name" value="SH3_Tf2-1"/>
</dbReference>
<dbReference type="InterPro" id="IPR036397">
    <property type="entry name" value="RNaseH_sf"/>
</dbReference>
<dbReference type="InterPro" id="IPR012337">
    <property type="entry name" value="RNaseH-like_sf"/>
</dbReference>
<evidence type="ECO:0000313" key="3">
    <source>
        <dbReference type="EMBL" id="WVZ81664.1"/>
    </source>
</evidence>
<keyword evidence="4" id="KW-1185">Reference proteome</keyword>
<protein>
    <recommendedName>
        <fullName evidence="5">Polyprotein</fullName>
    </recommendedName>
</protein>
<dbReference type="Gene3D" id="2.40.50.40">
    <property type="match status" value="1"/>
</dbReference>